<dbReference type="GO" id="GO:0010181">
    <property type="term" value="F:FMN binding"/>
    <property type="evidence" value="ECO:0007669"/>
    <property type="project" value="InterPro"/>
</dbReference>
<keyword evidence="5" id="KW-0521">NADP</keyword>
<gene>
    <name evidence="7" type="ORF">MTR67_045415</name>
</gene>
<dbReference type="GO" id="GO:0016491">
    <property type="term" value="F:oxidoreductase activity"/>
    <property type="evidence" value="ECO:0007669"/>
    <property type="project" value="InterPro"/>
</dbReference>
<dbReference type="AlphaFoldDB" id="A0AAF0USM9"/>
<evidence type="ECO:0000256" key="3">
    <source>
        <dbReference type="ARBA" id="ARBA00022630"/>
    </source>
</evidence>
<protein>
    <recommendedName>
        <fullName evidence="6">NADH:flavin oxidoreductase/NADH oxidase N-terminal domain-containing protein</fullName>
    </recommendedName>
</protein>
<dbReference type="Pfam" id="PF00724">
    <property type="entry name" value="Oxidored_FMN"/>
    <property type="match status" value="2"/>
</dbReference>
<organism evidence="7 8">
    <name type="scientific">Solanum verrucosum</name>
    <dbReference type="NCBI Taxonomy" id="315347"/>
    <lineage>
        <taxon>Eukaryota</taxon>
        <taxon>Viridiplantae</taxon>
        <taxon>Streptophyta</taxon>
        <taxon>Embryophyta</taxon>
        <taxon>Tracheophyta</taxon>
        <taxon>Spermatophyta</taxon>
        <taxon>Magnoliopsida</taxon>
        <taxon>eudicotyledons</taxon>
        <taxon>Gunneridae</taxon>
        <taxon>Pentapetalae</taxon>
        <taxon>asterids</taxon>
        <taxon>lamiids</taxon>
        <taxon>Solanales</taxon>
        <taxon>Solanaceae</taxon>
        <taxon>Solanoideae</taxon>
        <taxon>Solaneae</taxon>
        <taxon>Solanum</taxon>
    </lineage>
</organism>
<evidence type="ECO:0000313" key="7">
    <source>
        <dbReference type="EMBL" id="WMV52030.1"/>
    </source>
</evidence>
<dbReference type="Proteomes" id="UP001234989">
    <property type="component" value="Chromosome 10"/>
</dbReference>
<feature type="domain" description="NADH:flavin oxidoreductase/NADH oxidase N-terminal" evidence="6">
    <location>
        <begin position="16"/>
        <end position="98"/>
    </location>
</feature>
<evidence type="ECO:0000259" key="6">
    <source>
        <dbReference type="Pfam" id="PF00724"/>
    </source>
</evidence>
<dbReference type="PANTHER" id="PTHR22893">
    <property type="entry name" value="NADH OXIDOREDUCTASE-RELATED"/>
    <property type="match status" value="1"/>
</dbReference>
<dbReference type="InterPro" id="IPR013785">
    <property type="entry name" value="Aldolase_TIM"/>
</dbReference>
<dbReference type="PANTHER" id="PTHR22893:SF91">
    <property type="entry name" value="NADPH DEHYDROGENASE 2-RELATED"/>
    <property type="match status" value="1"/>
</dbReference>
<sequence>MENKVVEEKQHMNIPLMIPYKMGNFHLSHRVVLAPLSRQRSYGNVFFQLHAILYYSQRTTKGGLLIGEAIVISETGIGYKDVPGIWTNEQVEAWKPIIFSPSALGLYMVESLNKYDIAYCHVVEPRMKTACEKIECSKSLIPLRKAYKGTFIVAGGYDREDGNRVVVEDRADLVSYERLFISNPNLPKRFELNTPLNKYNRETFYTPDHVVGHTDYPILETTT</sequence>
<reference evidence="7" key="1">
    <citation type="submission" date="2023-08" db="EMBL/GenBank/DDBJ databases">
        <title>A de novo genome assembly of Solanum verrucosum Schlechtendal, a Mexican diploid species geographically isolated from the other diploid A-genome species in potato relatives.</title>
        <authorList>
            <person name="Hosaka K."/>
        </authorList>
    </citation>
    <scope>NUCLEOTIDE SEQUENCE</scope>
    <source>
        <tissue evidence="7">Young leaves</tissue>
    </source>
</reference>
<keyword evidence="3" id="KW-0285">Flavoprotein</keyword>
<dbReference type="InterPro" id="IPR001155">
    <property type="entry name" value="OxRdtase_FMN_N"/>
</dbReference>
<evidence type="ECO:0000256" key="5">
    <source>
        <dbReference type="ARBA" id="ARBA00022857"/>
    </source>
</evidence>
<name>A0AAF0USM9_SOLVR</name>
<accession>A0AAF0USM9</accession>
<evidence type="ECO:0000313" key="8">
    <source>
        <dbReference type="Proteomes" id="UP001234989"/>
    </source>
</evidence>
<proteinExistence type="inferred from homology"/>
<dbReference type="Gene3D" id="3.20.20.70">
    <property type="entry name" value="Aldolase class I"/>
    <property type="match status" value="2"/>
</dbReference>
<evidence type="ECO:0000256" key="2">
    <source>
        <dbReference type="ARBA" id="ARBA00005979"/>
    </source>
</evidence>
<dbReference type="InterPro" id="IPR045247">
    <property type="entry name" value="Oye-like"/>
</dbReference>
<feature type="domain" description="NADH:flavin oxidoreductase/NADH oxidase N-terminal" evidence="6">
    <location>
        <begin position="114"/>
        <end position="196"/>
    </location>
</feature>
<comment type="similarity">
    <text evidence="2">Belongs to the NADH:flavin oxidoreductase/NADH oxidase family.</text>
</comment>
<dbReference type="EMBL" id="CP133621">
    <property type="protein sequence ID" value="WMV52030.1"/>
    <property type="molecule type" value="Genomic_DNA"/>
</dbReference>
<comment type="cofactor">
    <cofactor evidence="1">
        <name>FMN</name>
        <dbReference type="ChEBI" id="CHEBI:58210"/>
    </cofactor>
</comment>
<keyword evidence="4" id="KW-0288">FMN</keyword>
<evidence type="ECO:0000256" key="1">
    <source>
        <dbReference type="ARBA" id="ARBA00001917"/>
    </source>
</evidence>
<dbReference type="SUPFAM" id="SSF51395">
    <property type="entry name" value="FMN-linked oxidoreductases"/>
    <property type="match status" value="1"/>
</dbReference>
<evidence type="ECO:0000256" key="4">
    <source>
        <dbReference type="ARBA" id="ARBA00022643"/>
    </source>
</evidence>
<keyword evidence="8" id="KW-1185">Reference proteome</keyword>